<comment type="similarity">
    <text evidence="2 10">Belongs to the disproportionating enzyme family.</text>
</comment>
<dbReference type="Gene3D" id="3.20.20.80">
    <property type="entry name" value="Glycosidases"/>
    <property type="match status" value="1"/>
</dbReference>
<dbReference type="SUPFAM" id="SSF51445">
    <property type="entry name" value="(Trans)glycosidases"/>
    <property type="match status" value="1"/>
</dbReference>
<dbReference type="RefSeq" id="WP_143489655.1">
    <property type="nucleotide sequence ID" value="NZ_VJOY01000014.1"/>
</dbReference>
<dbReference type="EC" id="2.4.1.25" evidence="3 10"/>
<dbReference type="Proteomes" id="UP000315235">
    <property type="component" value="Unassembled WGS sequence"/>
</dbReference>
<reference evidence="11 12" key="1">
    <citation type="submission" date="2019-07" db="EMBL/GenBank/DDBJ databases">
        <title>Pseudomonas mangiferae sp. nov., isolated from bark of mango tree in Thailand.</title>
        <authorList>
            <person name="Srisuk N."/>
            <person name="Anurat P."/>
        </authorList>
    </citation>
    <scope>NUCLEOTIDE SEQUENCE [LARGE SCALE GENOMIC DNA]</scope>
    <source>
        <strain evidence="11 12">DMKU_BBB3-04</strain>
    </source>
</reference>
<gene>
    <name evidence="11" type="primary">malQ</name>
    <name evidence="11" type="ORF">FM069_17450</name>
</gene>
<evidence type="ECO:0000256" key="7">
    <source>
        <dbReference type="ARBA" id="ARBA00023277"/>
    </source>
</evidence>
<evidence type="ECO:0000256" key="5">
    <source>
        <dbReference type="ARBA" id="ARBA00022676"/>
    </source>
</evidence>
<evidence type="ECO:0000256" key="9">
    <source>
        <dbReference type="ARBA" id="ARBA00031501"/>
    </source>
</evidence>
<accession>A0A553GVP3</accession>
<evidence type="ECO:0000313" key="11">
    <source>
        <dbReference type="EMBL" id="TRX73543.1"/>
    </source>
</evidence>
<keyword evidence="7 10" id="KW-0119">Carbohydrate metabolism</keyword>
<keyword evidence="6 10" id="KW-0808">Transferase</keyword>
<evidence type="ECO:0000256" key="1">
    <source>
        <dbReference type="ARBA" id="ARBA00000439"/>
    </source>
</evidence>
<dbReference type="GO" id="GO:0005975">
    <property type="term" value="P:carbohydrate metabolic process"/>
    <property type="evidence" value="ECO:0007669"/>
    <property type="project" value="InterPro"/>
</dbReference>
<evidence type="ECO:0000256" key="10">
    <source>
        <dbReference type="RuleBase" id="RU361207"/>
    </source>
</evidence>
<protein>
    <recommendedName>
        <fullName evidence="4 10">4-alpha-glucanotransferase</fullName>
        <ecNumber evidence="3 10">2.4.1.25</ecNumber>
    </recommendedName>
    <alternativeName>
        <fullName evidence="8 10">Amylomaltase</fullName>
    </alternativeName>
    <alternativeName>
        <fullName evidence="9 10">Disproportionating enzyme</fullName>
    </alternativeName>
</protein>
<evidence type="ECO:0000313" key="12">
    <source>
        <dbReference type="Proteomes" id="UP000315235"/>
    </source>
</evidence>
<evidence type="ECO:0000256" key="3">
    <source>
        <dbReference type="ARBA" id="ARBA00012560"/>
    </source>
</evidence>
<evidence type="ECO:0000256" key="2">
    <source>
        <dbReference type="ARBA" id="ARBA00005684"/>
    </source>
</evidence>
<dbReference type="OrthoDB" id="9763489at2"/>
<dbReference type="AlphaFoldDB" id="A0A553GVP3"/>
<comment type="catalytic activity">
    <reaction evidence="1 10">
        <text>Transfers a segment of a (1-&gt;4)-alpha-D-glucan to a new position in an acceptor, which may be glucose or a (1-&gt;4)-alpha-D-glucan.</text>
        <dbReference type="EC" id="2.4.1.25"/>
    </reaction>
</comment>
<dbReference type="PANTHER" id="PTHR32438">
    <property type="entry name" value="4-ALPHA-GLUCANOTRANSFERASE DPE1, CHLOROPLASTIC/AMYLOPLASTIC"/>
    <property type="match status" value="1"/>
</dbReference>
<dbReference type="InterPro" id="IPR003385">
    <property type="entry name" value="Glyco_hydro_77"/>
</dbReference>
<dbReference type="GO" id="GO:0004134">
    <property type="term" value="F:4-alpha-glucanotransferase activity"/>
    <property type="evidence" value="ECO:0007669"/>
    <property type="project" value="UniProtKB-EC"/>
</dbReference>
<evidence type="ECO:0000256" key="6">
    <source>
        <dbReference type="ARBA" id="ARBA00022679"/>
    </source>
</evidence>
<dbReference type="Pfam" id="PF02446">
    <property type="entry name" value="Glyco_hydro_77"/>
    <property type="match status" value="1"/>
</dbReference>
<dbReference type="InterPro" id="IPR017853">
    <property type="entry name" value="GH"/>
</dbReference>
<keyword evidence="12" id="KW-1185">Reference proteome</keyword>
<sequence length="694" mass="76512">MHDDAKLIELAEAAGLSIDWTDANGRPQRVTPEVLRPLLEALGFPAGSADDIHDSHARLQQAEPARDDLSHGEWPPLRVVDQGHALPLGAGLAHRAFRLEREDGSRQDGRLDESGRLPGIEVIGYHTLHIADRQLTLAVAPARCLGVDDLTGQPNAHVWGLSAQFYSARREGDGGFGDTLAMEHLVRSAAGLGADAMAISPLHAMFSADLGRSSPYSPSSRMFFNVLHAAPGAVLGELAVNHALERCGLAAEQARLEALELVDWPAASAAKLTLLRALFDDFIQGGNPLRQDFDTFRLNGGDALTQHCRFEALHAYQARIHGPRGWQDWPEVLRNPNSNEVRRFAAEHDREVSFHAFGQWLIARGLERVQVAARGAGMRIGLIADLAVGADGGGSQAWSRQAELLPTVSVGAPPDILNRAGQSWGVSAFSPTGLRRHGYRAYIEMLQANLAHAGGIRIDHVMGLQRLWVIPQGAPPQAGAYLNYPLDDLLRLLALESHRHRALVLGEDLGTVPEGFSERLARRGILGMRVLQFEQQDGHFRAPHYWSNQALATTTTHDLPTMRGWWQGRDIDWRQELQQSDAQQTEKDRAERERERQALLQAFQDNHQPRPAPDQAAEVVDQSVRFIGESPAPLVLLPMEDALGLLEQPNLPGTTEGHPNWRRRWDGAATDLLHQETPRRRLALLTDARRKADL</sequence>
<organism evidence="11 12">
    <name type="scientific">Pseudomonas mangiferae</name>
    <dbReference type="NCBI Taxonomy" id="2593654"/>
    <lineage>
        <taxon>Bacteria</taxon>
        <taxon>Pseudomonadati</taxon>
        <taxon>Pseudomonadota</taxon>
        <taxon>Gammaproteobacteria</taxon>
        <taxon>Pseudomonadales</taxon>
        <taxon>Pseudomonadaceae</taxon>
        <taxon>Pseudomonas</taxon>
    </lineage>
</organism>
<dbReference type="NCBIfam" id="TIGR00217">
    <property type="entry name" value="malQ"/>
    <property type="match status" value="1"/>
</dbReference>
<comment type="caution">
    <text evidence="11">The sequence shown here is derived from an EMBL/GenBank/DDBJ whole genome shotgun (WGS) entry which is preliminary data.</text>
</comment>
<evidence type="ECO:0000256" key="4">
    <source>
        <dbReference type="ARBA" id="ARBA00020295"/>
    </source>
</evidence>
<dbReference type="EMBL" id="VJOY01000014">
    <property type="protein sequence ID" value="TRX73543.1"/>
    <property type="molecule type" value="Genomic_DNA"/>
</dbReference>
<evidence type="ECO:0000256" key="8">
    <source>
        <dbReference type="ARBA" id="ARBA00031423"/>
    </source>
</evidence>
<keyword evidence="5 10" id="KW-0328">Glycosyltransferase</keyword>
<name>A0A553GVP3_9PSED</name>
<dbReference type="PANTHER" id="PTHR32438:SF5">
    <property type="entry name" value="4-ALPHA-GLUCANOTRANSFERASE DPE1, CHLOROPLASTIC_AMYLOPLASTIC"/>
    <property type="match status" value="1"/>
</dbReference>
<proteinExistence type="inferred from homology"/>